<evidence type="ECO:0000313" key="18">
    <source>
        <dbReference type="Proteomes" id="UP000579812"/>
    </source>
</evidence>
<keyword evidence="6 15" id="KW-0732">Signal</keyword>
<evidence type="ECO:0000256" key="11">
    <source>
        <dbReference type="ARBA" id="ARBA00023170"/>
    </source>
</evidence>
<dbReference type="Pfam" id="PF17960">
    <property type="entry name" value="TIG_plexin"/>
    <property type="match status" value="1"/>
</dbReference>
<dbReference type="PANTHER" id="PTHR22625">
    <property type="entry name" value="PLEXIN"/>
    <property type="match status" value="1"/>
</dbReference>
<dbReference type="GO" id="GO:0007411">
    <property type="term" value="P:axon guidance"/>
    <property type="evidence" value="ECO:0007669"/>
    <property type="project" value="UniProtKB-ARBA"/>
</dbReference>
<dbReference type="Pfam" id="PF01437">
    <property type="entry name" value="PSI"/>
    <property type="match status" value="1"/>
</dbReference>
<sequence>MPPSPADRRSLRLLAAALAVFLTALQARTAGALQIQQAFASPSRTNNFVVDAVSRRVYLAAVNSLYQLNATLAREVETRTGPVLDNPLCHAPQLPQATCEHQKTLTDNHNKLLALDRAQGVLLACGSVFQGFCELRSMDNVSRVAVRFPQDGATVFPSMLNIAANHENASTVGLVFRSHGGAARLLVAATYTGVGSEYFPKNHSKEDLRFENTPEIAIRSLDTADLGRLFTYDINPSEDNVFKIKQEVKQKNKLSFVRAFVHKSYSYIAINNDANAGVKESQPNSILARICLDTDAPRRSAESRKLTESYIQMGLQCGSSGNIYSRLLSIYPADIISSGGAAGVESHLFGVFAQAGGRAAVCAFRVLEVEERIRQGRRNCSSGPNSNVQVLDSVIQGSGAECEHKGAIKLQEEQLNCGAAHLQHPLALRRPLRARPIYEAPGLSSIAVDNVHNRTVVFLGTSRGRLRKLSLLANLSVANQWSLKLAANEPVHHIMTFDPSDHNYLYLMTTHHLLRVQVSACGQYSSCSECVSAGDAHCGWCTLERRCSVQKDCSSGTLGRSWISTGDGVQQCPSMTITPSEISRSAHMRDVGILINGSVPDLQGLQVECDYGVGIPTNATVHLDYGTTQIQTCPLPPPRMYPTIPFGTDHVTIPVAIRVNGVPVVSGNFTIYDCERTGQIHHKTACTSCLSTAWRCYWDPQLNLCVSSKENTLNVLLENSSSCPRMVAYDVPPLPSGSTHVFSLELKNIEHGAELDCDLGDGQLYRAQWLDGPVVNCSGVTLKTTMWSKKFHLNLRRRGTSRYIDSPKTMTVEVYSCSAGDSDCSQCWGRQTQGHMCVWCDNSCQQQDQCHAITTHCPDPHIQKVEPLAGPLTGGTLLTVQGRNLGHSAAQLNVSIGHVPCSVLPQYYTVSVRLVCETGASWEQTSDRVTVSVAGNAVGVSKDIFSFVEPRLLEFTPQQGPLAGGTRLTIHGQFLDAGSTVNVKINRTQNCTIFMLSSEVIKCVMPPAELAVAENVSVCVVYDGRPCLSASPSFTFTYEKNPTISHIRPNKSFLSGGRSISVTGYGFNLVQSVRMEVSGVGKTSCSCVSSTLIVCQSPAANQSQQAMARFYLNKVLYRGEDASPSGQGPDEDEEPHADTFHFDYVEDPQFYTANKEKLIKHHPGEPLILIINKGPSELDLTLQEYSVTIGSDLCDITFHNEQLFHCTINRSLSASTGELPVTVRVGHFQKVIAMVQMGGGSELAIVVSIVVCCAAAAVHCGYVSPHTSLIRQHRCGALHQSPVQTLSWGCLVVNVTQRSSAFWIATSHHHQLSLSLSLLLFSSCFILGFLGFAELQTDMTDLTKELSRTQGIPFLEYKQFVTRTFFPKMCCDYERRLVQPMYENDPLGPRALSETHPLLQDWQSSNSVRPNLEEGITLFSTLLNNKHFLVTFVHALEQQKDFAVRDRCNLASLLTIALHGKLEYYTSIMKELLVDLIDASASKNPKLMLRRTESVVEKMLTNWMSICMYSYLKETVGEPFFLLLCAIKQQINKGSIDAITGKARYTLNEEWLLRENIEAKPQNINVSFQGFGMDSVSVRVMNTDTICQVKEKILEAFYKNLPFSQWPREEDVDLEWFPEGRSSRILQDLDDTSVMEDGRKKLNTVFHYQIPDGASLAMSMKDKRENTLGRVKDLDTEKYVHLVLPHDELTENRKSHRHSHRKKVLPEIYLTRLLSTKGTLQKFLDDLFQAILSIPPEKPPLAIKYFFDFLEEQADKRGITDPDTLHIWKTNSLPLRFWVNILKNPQFVFDIDKTDHMDACLSVIAQAFIDACSLSDLQLGKDSPTNKLLYAKEIPEYKKRVQCYYKQIQEMAPLSEQEMNAHLAEESRRYRNEFNTNLAVMEVYKYAKKYRNQVVSALDSSPTARRTQLQHKFEQVIALVEDNIYECSSEA</sequence>
<reference evidence="17 18" key="1">
    <citation type="submission" date="2020-04" db="EMBL/GenBank/DDBJ databases">
        <title>Chromosome-level genome assembly of a cyprinid fish Onychostoma macrolepis by integration of Nanopore Sequencing, Bionano and Hi-C technology.</title>
        <authorList>
            <person name="Wang D."/>
        </authorList>
    </citation>
    <scope>NUCLEOTIDE SEQUENCE [LARGE SCALE GENOMIC DNA]</scope>
    <source>
        <strain evidence="17">SWU-2019</strain>
        <tissue evidence="17">Muscle</tissue>
    </source>
</reference>
<dbReference type="EMBL" id="JAAMOB010000008">
    <property type="protein sequence ID" value="KAF4109564.1"/>
    <property type="molecule type" value="Genomic_DNA"/>
</dbReference>
<dbReference type="InterPro" id="IPR015943">
    <property type="entry name" value="WD40/YVTN_repeat-like_dom_sf"/>
</dbReference>
<dbReference type="FunFam" id="2.60.40.10:FF:000203">
    <property type="entry name" value="Plexin B2"/>
    <property type="match status" value="1"/>
</dbReference>
<dbReference type="PANTHER" id="PTHR22625:SF7">
    <property type="entry name" value="PLEXIN-D1"/>
    <property type="match status" value="1"/>
</dbReference>
<dbReference type="InterPro" id="IPR016201">
    <property type="entry name" value="PSI"/>
</dbReference>
<dbReference type="SUPFAM" id="SSF101912">
    <property type="entry name" value="Sema domain"/>
    <property type="match status" value="1"/>
</dbReference>
<dbReference type="InterPro" id="IPR041019">
    <property type="entry name" value="TIG1_plexin"/>
</dbReference>
<evidence type="ECO:0000256" key="9">
    <source>
        <dbReference type="ARBA" id="ARBA00023136"/>
    </source>
</evidence>
<keyword evidence="3" id="KW-0217">Developmental protein</keyword>
<comment type="subcellular location">
    <subcellularLocation>
        <location evidence="1">Cell membrane</location>
        <topology evidence="1">Single-pass type I membrane protein</topology>
    </subcellularLocation>
</comment>
<evidence type="ECO:0000256" key="5">
    <source>
        <dbReference type="ARBA" id="ARBA00022692"/>
    </source>
</evidence>
<dbReference type="InterPro" id="IPR014756">
    <property type="entry name" value="Ig_E-set"/>
</dbReference>
<dbReference type="InterPro" id="IPR002909">
    <property type="entry name" value="IPT_dom"/>
</dbReference>
<feature type="transmembrane region" description="Helical" evidence="14">
    <location>
        <begin position="1243"/>
        <end position="1264"/>
    </location>
</feature>
<dbReference type="FunFam" id="1.10.506.10:FF:000024">
    <property type="entry name" value="Plexin D1"/>
    <property type="match status" value="1"/>
</dbReference>
<evidence type="ECO:0000256" key="6">
    <source>
        <dbReference type="ARBA" id="ARBA00022729"/>
    </source>
</evidence>
<dbReference type="SMART" id="SM00630">
    <property type="entry name" value="Sema"/>
    <property type="match status" value="1"/>
</dbReference>
<comment type="caution">
    <text evidence="13">Lacks conserved residue(s) required for the propagation of feature annotation.</text>
</comment>
<dbReference type="GO" id="GO:0007162">
    <property type="term" value="P:negative regulation of cell adhesion"/>
    <property type="evidence" value="ECO:0007669"/>
    <property type="project" value="TreeGrafter"/>
</dbReference>
<dbReference type="SUPFAM" id="SSF103575">
    <property type="entry name" value="Plexin repeat"/>
    <property type="match status" value="1"/>
</dbReference>
<evidence type="ECO:0000256" key="10">
    <source>
        <dbReference type="ARBA" id="ARBA00023157"/>
    </source>
</evidence>
<keyword evidence="5 14" id="KW-0812">Transmembrane</keyword>
<name>A0A7J6CRE5_9TELE</name>
<comment type="similarity">
    <text evidence="2">Belongs to the plexin family.</text>
</comment>
<feature type="chain" id="PRO_5029495677" description="Sema domain-containing protein" evidence="15">
    <location>
        <begin position="33"/>
        <end position="1931"/>
    </location>
</feature>
<dbReference type="GO" id="GO:0008360">
    <property type="term" value="P:regulation of cell shape"/>
    <property type="evidence" value="ECO:0007669"/>
    <property type="project" value="TreeGrafter"/>
</dbReference>
<feature type="transmembrane region" description="Helical" evidence="14">
    <location>
        <begin position="1312"/>
        <end position="1333"/>
    </location>
</feature>
<dbReference type="FunFam" id="2.130.10.10:FF:000386">
    <property type="entry name" value="Plexin D1"/>
    <property type="match status" value="1"/>
</dbReference>
<dbReference type="Gene3D" id="2.60.40.10">
    <property type="entry name" value="Immunoglobulins"/>
    <property type="match status" value="4"/>
</dbReference>
<dbReference type="CDD" id="cd11247">
    <property type="entry name" value="Sema_plexin_D1"/>
    <property type="match status" value="1"/>
</dbReference>
<dbReference type="CDD" id="cd12788">
    <property type="entry name" value="RasGAP_plexin_D1"/>
    <property type="match status" value="1"/>
</dbReference>
<evidence type="ECO:0000256" key="4">
    <source>
        <dbReference type="ARBA" id="ARBA00022475"/>
    </source>
</evidence>
<keyword evidence="8 14" id="KW-1133">Transmembrane helix</keyword>
<dbReference type="GO" id="GO:0005886">
    <property type="term" value="C:plasma membrane"/>
    <property type="evidence" value="ECO:0007669"/>
    <property type="project" value="UniProtKB-SubCell"/>
</dbReference>
<dbReference type="PROSITE" id="PS51004">
    <property type="entry name" value="SEMA"/>
    <property type="match status" value="1"/>
</dbReference>
<dbReference type="InterPro" id="IPR036352">
    <property type="entry name" value="Semap_dom_sf"/>
</dbReference>
<protein>
    <recommendedName>
        <fullName evidence="16">Sema domain-containing protein</fullName>
    </recommendedName>
</protein>
<evidence type="ECO:0000256" key="15">
    <source>
        <dbReference type="SAM" id="SignalP"/>
    </source>
</evidence>
<dbReference type="InterPro" id="IPR031148">
    <property type="entry name" value="Plexin"/>
</dbReference>
<evidence type="ECO:0000313" key="17">
    <source>
        <dbReference type="EMBL" id="KAF4109564.1"/>
    </source>
</evidence>
<keyword evidence="10" id="KW-1015">Disulfide bond</keyword>
<evidence type="ECO:0000256" key="7">
    <source>
        <dbReference type="ARBA" id="ARBA00022737"/>
    </source>
</evidence>
<dbReference type="Pfam" id="PF01403">
    <property type="entry name" value="Sema"/>
    <property type="match status" value="1"/>
</dbReference>
<evidence type="ECO:0000256" key="14">
    <source>
        <dbReference type="SAM" id="Phobius"/>
    </source>
</evidence>
<keyword evidence="7" id="KW-0677">Repeat</keyword>
<dbReference type="FunFam" id="3.10.20.90:FF:000098">
    <property type="entry name" value="Plexin D1"/>
    <property type="match status" value="1"/>
</dbReference>
<dbReference type="InterPro" id="IPR001627">
    <property type="entry name" value="Semap_dom"/>
</dbReference>
<dbReference type="GO" id="GO:0043542">
    <property type="term" value="P:endothelial cell migration"/>
    <property type="evidence" value="ECO:0007669"/>
    <property type="project" value="TreeGrafter"/>
</dbReference>
<feature type="signal peptide" evidence="15">
    <location>
        <begin position="1"/>
        <end position="32"/>
    </location>
</feature>
<dbReference type="GO" id="GO:0002116">
    <property type="term" value="C:semaphorin receptor complex"/>
    <property type="evidence" value="ECO:0007669"/>
    <property type="project" value="TreeGrafter"/>
</dbReference>
<dbReference type="InterPro" id="IPR046800">
    <property type="entry name" value="Plexin_RBD"/>
</dbReference>
<dbReference type="SUPFAM" id="SSF81296">
    <property type="entry name" value="E set domains"/>
    <property type="match status" value="3"/>
</dbReference>
<dbReference type="InterPro" id="IPR008936">
    <property type="entry name" value="Rho_GTPase_activation_prot"/>
</dbReference>
<dbReference type="InterPro" id="IPR002165">
    <property type="entry name" value="Plexin_repeat"/>
</dbReference>
<dbReference type="GO" id="GO:0017154">
    <property type="term" value="F:semaphorin receptor activity"/>
    <property type="evidence" value="ECO:0007669"/>
    <property type="project" value="InterPro"/>
</dbReference>
<dbReference type="FunFam" id="2.60.40.10:FF:000728">
    <property type="entry name" value="Plexin D1"/>
    <property type="match status" value="1"/>
</dbReference>
<evidence type="ECO:0000256" key="1">
    <source>
        <dbReference type="ARBA" id="ARBA00004251"/>
    </source>
</evidence>
<dbReference type="SMART" id="SM00423">
    <property type="entry name" value="PSI"/>
    <property type="match status" value="3"/>
</dbReference>
<dbReference type="InterPro" id="IPR013548">
    <property type="entry name" value="Plexin_cytoplasmic_RasGAP_dom"/>
</dbReference>
<accession>A0A7J6CRE5</accession>
<evidence type="ECO:0000259" key="16">
    <source>
        <dbReference type="PROSITE" id="PS51004"/>
    </source>
</evidence>
<dbReference type="Gene3D" id="3.10.20.90">
    <property type="entry name" value="Phosphatidylinositol 3-kinase Catalytic Subunit, Chain A, domain 1"/>
    <property type="match status" value="1"/>
</dbReference>
<keyword evidence="4" id="KW-1003">Cell membrane</keyword>
<dbReference type="InterPro" id="IPR013783">
    <property type="entry name" value="Ig-like_fold"/>
</dbReference>
<dbReference type="Pfam" id="PF01833">
    <property type="entry name" value="TIG"/>
    <property type="match status" value="3"/>
</dbReference>
<dbReference type="Proteomes" id="UP000579812">
    <property type="component" value="Unassembled WGS sequence"/>
</dbReference>
<comment type="caution">
    <text evidence="17">The sequence shown here is derived from an EMBL/GenBank/DDBJ whole genome shotgun (WGS) entry which is preliminary data.</text>
</comment>
<dbReference type="Gene3D" id="1.10.506.10">
    <property type="entry name" value="GTPase Activation - p120gap, domain 1"/>
    <property type="match status" value="1"/>
</dbReference>
<evidence type="ECO:0000256" key="2">
    <source>
        <dbReference type="ARBA" id="ARBA00010297"/>
    </source>
</evidence>
<feature type="domain" description="Sema" evidence="16">
    <location>
        <begin position="19"/>
        <end position="518"/>
    </location>
</feature>
<dbReference type="SUPFAM" id="SSF48350">
    <property type="entry name" value="GTPase activation domain, GAP"/>
    <property type="match status" value="1"/>
</dbReference>
<evidence type="ECO:0000256" key="12">
    <source>
        <dbReference type="ARBA" id="ARBA00023180"/>
    </source>
</evidence>
<dbReference type="Pfam" id="PF20170">
    <property type="entry name" value="Plexin_RBD"/>
    <property type="match status" value="1"/>
</dbReference>
<dbReference type="GO" id="GO:0120025">
    <property type="term" value="C:plasma membrane bounded cell projection"/>
    <property type="evidence" value="ECO:0007669"/>
    <property type="project" value="UniProtKB-ARBA"/>
</dbReference>
<dbReference type="Pfam" id="PF08337">
    <property type="entry name" value="Plexin_cytopl"/>
    <property type="match status" value="1"/>
</dbReference>
<proteinExistence type="inferred from homology"/>
<dbReference type="Gene3D" id="2.130.10.10">
    <property type="entry name" value="YVTN repeat-like/Quinoprotein amine dehydrogenase"/>
    <property type="match status" value="1"/>
</dbReference>
<keyword evidence="18" id="KW-1185">Reference proteome</keyword>
<keyword evidence="12" id="KW-0325">Glycoprotein</keyword>
<dbReference type="InterPro" id="IPR042719">
    <property type="entry name" value="Plexin-D1_Sema"/>
</dbReference>
<dbReference type="GO" id="GO:0030334">
    <property type="term" value="P:regulation of cell migration"/>
    <property type="evidence" value="ECO:0007669"/>
    <property type="project" value="TreeGrafter"/>
</dbReference>
<dbReference type="SMART" id="SM00429">
    <property type="entry name" value="IPT"/>
    <property type="match status" value="3"/>
</dbReference>
<organism evidence="17 18">
    <name type="scientific">Onychostoma macrolepis</name>
    <dbReference type="NCBI Taxonomy" id="369639"/>
    <lineage>
        <taxon>Eukaryota</taxon>
        <taxon>Metazoa</taxon>
        <taxon>Chordata</taxon>
        <taxon>Craniata</taxon>
        <taxon>Vertebrata</taxon>
        <taxon>Euteleostomi</taxon>
        <taxon>Actinopterygii</taxon>
        <taxon>Neopterygii</taxon>
        <taxon>Teleostei</taxon>
        <taxon>Ostariophysi</taxon>
        <taxon>Cypriniformes</taxon>
        <taxon>Cyprinidae</taxon>
        <taxon>Acrossocheilinae</taxon>
        <taxon>Onychostoma</taxon>
    </lineage>
</organism>
<evidence type="ECO:0000256" key="8">
    <source>
        <dbReference type="ARBA" id="ARBA00022989"/>
    </source>
</evidence>
<dbReference type="GO" id="GO:0050772">
    <property type="term" value="P:positive regulation of axonogenesis"/>
    <property type="evidence" value="ECO:0007669"/>
    <property type="project" value="TreeGrafter"/>
</dbReference>
<keyword evidence="9 14" id="KW-0472">Membrane</keyword>
<evidence type="ECO:0000256" key="13">
    <source>
        <dbReference type="PROSITE-ProRule" id="PRU00352"/>
    </source>
</evidence>
<gene>
    <name evidence="17" type="ORF">G5714_008816</name>
</gene>
<evidence type="ECO:0000256" key="3">
    <source>
        <dbReference type="ARBA" id="ARBA00022473"/>
    </source>
</evidence>
<keyword evidence="11" id="KW-0675">Receptor</keyword>